<proteinExistence type="predicted"/>
<protein>
    <recommendedName>
        <fullName evidence="1">HTH cro/C1-type domain-containing protein</fullName>
    </recommendedName>
</protein>
<dbReference type="AlphaFoldDB" id="A0A840HXN9"/>
<dbReference type="InterPro" id="IPR010982">
    <property type="entry name" value="Lambda_DNA-bd_dom_sf"/>
</dbReference>
<dbReference type="Pfam" id="PF13443">
    <property type="entry name" value="HTH_26"/>
    <property type="match status" value="1"/>
</dbReference>
<feature type="domain" description="HTH cro/C1-type" evidence="1">
    <location>
        <begin position="20"/>
        <end position="75"/>
    </location>
</feature>
<evidence type="ECO:0000259" key="1">
    <source>
        <dbReference type="Pfam" id="PF13443"/>
    </source>
</evidence>
<evidence type="ECO:0000313" key="3">
    <source>
        <dbReference type="Proteomes" id="UP000575068"/>
    </source>
</evidence>
<reference evidence="2 3" key="1">
    <citation type="submission" date="2020-08" db="EMBL/GenBank/DDBJ databases">
        <title>Genomic Encyclopedia of Type Strains, Phase IV (KMG-IV): sequencing the most valuable type-strain genomes for metagenomic binning, comparative biology and taxonomic classification.</title>
        <authorList>
            <person name="Goeker M."/>
        </authorList>
    </citation>
    <scope>NUCLEOTIDE SEQUENCE [LARGE SCALE GENOMIC DNA]</scope>
    <source>
        <strain evidence="2 3">DSM 7465</strain>
    </source>
</reference>
<name>A0A840HXN9_9SPHN</name>
<sequence>MHDRIDKSAAVYGTFVEQVSKAIEARGISRPALSTNSGIAEERLLSILGGHPREVTLRELAGLSLALGVSVAALLAES</sequence>
<dbReference type="GO" id="GO:0003677">
    <property type="term" value="F:DNA binding"/>
    <property type="evidence" value="ECO:0007669"/>
    <property type="project" value="InterPro"/>
</dbReference>
<gene>
    <name evidence="2" type="ORF">HNQ99_003099</name>
</gene>
<evidence type="ECO:0000313" key="2">
    <source>
        <dbReference type="EMBL" id="MBB4642763.1"/>
    </source>
</evidence>
<comment type="caution">
    <text evidence="2">The sequence shown here is derived from an EMBL/GenBank/DDBJ whole genome shotgun (WGS) entry which is preliminary data.</text>
</comment>
<dbReference type="SUPFAM" id="SSF47413">
    <property type="entry name" value="lambda repressor-like DNA-binding domains"/>
    <property type="match status" value="1"/>
</dbReference>
<organism evidence="2 3">
    <name type="scientific">Rhizorhapis suberifaciens</name>
    <name type="common">corky root of lettuce</name>
    <dbReference type="NCBI Taxonomy" id="13656"/>
    <lineage>
        <taxon>Bacteria</taxon>
        <taxon>Pseudomonadati</taxon>
        <taxon>Pseudomonadota</taxon>
        <taxon>Alphaproteobacteria</taxon>
        <taxon>Sphingomonadales</taxon>
        <taxon>Sphingomonadaceae</taxon>
        <taxon>Rhizorhapis</taxon>
    </lineage>
</organism>
<dbReference type="RefSeq" id="WP_184477129.1">
    <property type="nucleotide sequence ID" value="NZ_JACHOV010000014.1"/>
</dbReference>
<dbReference type="InterPro" id="IPR001387">
    <property type="entry name" value="Cro/C1-type_HTH"/>
</dbReference>
<dbReference type="Gene3D" id="1.10.260.40">
    <property type="entry name" value="lambda repressor-like DNA-binding domains"/>
    <property type="match status" value="1"/>
</dbReference>
<keyword evidence="3" id="KW-1185">Reference proteome</keyword>
<dbReference type="EMBL" id="JACHOV010000014">
    <property type="protein sequence ID" value="MBB4642763.1"/>
    <property type="molecule type" value="Genomic_DNA"/>
</dbReference>
<accession>A0A840HXN9</accession>
<dbReference type="Proteomes" id="UP000575068">
    <property type="component" value="Unassembled WGS sequence"/>
</dbReference>